<feature type="compositionally biased region" description="Polar residues" evidence="11">
    <location>
        <begin position="683"/>
        <end position="704"/>
    </location>
</feature>
<dbReference type="PANTHER" id="PTHR45915">
    <property type="entry name" value="TRANSCRIPTION INTERMEDIARY FACTOR"/>
    <property type="match status" value="1"/>
</dbReference>
<feature type="domain" description="RING-type" evidence="14">
    <location>
        <begin position="44"/>
        <end position="104"/>
    </location>
</feature>
<feature type="compositionally biased region" description="Basic and acidic residues" evidence="11">
    <location>
        <begin position="1"/>
        <end position="12"/>
    </location>
</feature>
<feature type="domain" description="B box-type" evidence="15">
    <location>
        <begin position="192"/>
        <end position="233"/>
    </location>
</feature>
<dbReference type="GO" id="GO:0000785">
    <property type="term" value="C:chromatin"/>
    <property type="evidence" value="ECO:0007669"/>
    <property type="project" value="TreeGrafter"/>
</dbReference>
<evidence type="ECO:0000256" key="6">
    <source>
        <dbReference type="ARBA" id="ARBA00023054"/>
    </source>
</evidence>
<evidence type="ECO:0000259" key="12">
    <source>
        <dbReference type="PROSITE" id="PS50014"/>
    </source>
</evidence>
<feature type="compositionally biased region" description="Basic and acidic residues" evidence="11">
    <location>
        <begin position="796"/>
        <end position="816"/>
    </location>
</feature>
<dbReference type="Proteomes" id="UP000694546">
    <property type="component" value="Chromosome 9"/>
</dbReference>
<sequence>MDEGGGTEKLEPEEAVGGVENEAESIPVQEKTSAIDTLNLLDTCPSCHLNFQSREPKLLPCLHSFCKKCLPPPSRNLAVAEPPTIQVDNPANKPLNVIRCPVCRQECMEADVMENLFVNDAFEAPSSTMERCVQLCMTCEDNTEAAGFCVDCVEYLCATCVEAHQRVKFTKDHAIRHKVDGTREVDGLSAPQRPVFCDVHKKEPLKLFCETCDLLTCRDCQLLKHKDHSYQFLDDAYSNHKQHMESMTRQLKEKKKVIDEVSHSINSGLHQVSKNRHSVRNEIKKSICALIVEINKKGKVLVNQLEEVTKSHESTLKKQQQDIGYLSRHLDHVINFTSWATQRNGGTAFLYCKRLILFQIGNLLQAKCTTSFIPQSSVRFQCRSAYWASNVDLGTLVVENIPGKPLGSSRGSPAPRLPHSGPGPPGSPAGTALEPRLASHHTLAQLQMQVDKLNPQPRWQSPPPAGPPPPPHSQPWSWYQSVRLPRSSPVPPQGGPPPQGGGRPRMSPQPASHRFMGAPAHRASPTNGSTGYPTQPPRGMVSSSTFQTKATDVFSSSAFYTQPASLPANVSPLSRQLMDPTYLNKRDDPVQMLRSKYPQGLPPSQAVPNVNGQRNSQGYLAASHDDKSGLVTWRSSEVQPAEGPEAWASKRRRRLSPGPLLSIKDEPEEHGSFFAVHLQSTKQQLHPTQRTSLPDSTADRTQASVGAAGPWGSTTPPGSTGRSHRPLALRSPEWGGETRGDWRRASPSEHWCAVCRGGGELLCCDKCPKVFHLACHVPSLPRSPSGSWLCSLCRERTGPESDRDNKPEARTVKEEPDCPEGFPPLDKRKCERLLLLLFCSDLSVDFHRPLDPAALADKQGNPKRPMDLSTIKRRLTADPGPAYQGPEEVIADVRLIFRDWEAYSQASSAVATASRRLERFFEEQLKILYPDRLFPEIKREPEQLSCLGPSPPRATTIGNPQSP</sequence>
<feature type="compositionally biased region" description="Low complexity" evidence="11">
    <location>
        <begin position="474"/>
        <end position="487"/>
    </location>
</feature>
<dbReference type="PROSITE" id="PS50014">
    <property type="entry name" value="BROMODOMAIN_2"/>
    <property type="match status" value="1"/>
</dbReference>
<dbReference type="SMART" id="SM00336">
    <property type="entry name" value="BBOX"/>
    <property type="match status" value="2"/>
</dbReference>
<feature type="region of interest" description="Disordered" evidence="11">
    <location>
        <begin position="454"/>
        <end position="543"/>
    </location>
</feature>
<feature type="domain" description="B box-type" evidence="15">
    <location>
        <begin position="131"/>
        <end position="178"/>
    </location>
</feature>
<evidence type="ECO:0000259" key="13">
    <source>
        <dbReference type="PROSITE" id="PS50016"/>
    </source>
</evidence>
<dbReference type="InterPro" id="IPR013083">
    <property type="entry name" value="Znf_RING/FYVE/PHD"/>
</dbReference>
<feature type="region of interest" description="Disordered" evidence="11">
    <location>
        <begin position="683"/>
        <end position="741"/>
    </location>
</feature>
<dbReference type="Gene3D" id="3.30.160.60">
    <property type="entry name" value="Classic Zinc Finger"/>
    <property type="match status" value="1"/>
</dbReference>
<keyword evidence="17" id="KW-1185">Reference proteome</keyword>
<dbReference type="PROSITE" id="PS00518">
    <property type="entry name" value="ZF_RING_1"/>
    <property type="match status" value="1"/>
</dbReference>
<dbReference type="CDD" id="cd16585">
    <property type="entry name" value="RING-HC_TIF1_C-VI"/>
    <property type="match status" value="1"/>
</dbReference>
<evidence type="ECO:0000256" key="2">
    <source>
        <dbReference type="ARBA" id="ARBA00022723"/>
    </source>
</evidence>
<dbReference type="GO" id="GO:0003677">
    <property type="term" value="F:DNA binding"/>
    <property type="evidence" value="ECO:0007669"/>
    <property type="project" value="UniProtKB-KW"/>
</dbReference>
<dbReference type="OrthoDB" id="1870062at2759"/>
<dbReference type="Gene3D" id="3.30.40.10">
    <property type="entry name" value="Zinc/RING finger domain, C3HC4 (zinc finger)"/>
    <property type="match status" value="2"/>
</dbReference>
<dbReference type="SMART" id="SM00184">
    <property type="entry name" value="RING"/>
    <property type="match status" value="1"/>
</dbReference>
<dbReference type="InterPro" id="IPR000315">
    <property type="entry name" value="Znf_B-box"/>
</dbReference>
<dbReference type="CDD" id="cd19829">
    <property type="entry name" value="Bbox2_TIF1b_C-VI"/>
    <property type="match status" value="1"/>
</dbReference>
<dbReference type="CDD" id="cd15541">
    <property type="entry name" value="PHD_TIF1_like"/>
    <property type="match status" value="1"/>
</dbReference>
<feature type="domain" description="Bromo" evidence="12">
    <location>
        <begin position="838"/>
        <end position="911"/>
    </location>
</feature>
<dbReference type="InterPro" id="IPR019786">
    <property type="entry name" value="Zinc_finger_PHD-type_CS"/>
</dbReference>
<evidence type="ECO:0000259" key="14">
    <source>
        <dbReference type="PROSITE" id="PS50089"/>
    </source>
</evidence>
<dbReference type="GO" id="GO:0005634">
    <property type="term" value="C:nucleus"/>
    <property type="evidence" value="ECO:0007669"/>
    <property type="project" value="UniProtKB-SubCell"/>
</dbReference>
<feature type="region of interest" description="Disordered" evidence="11">
    <location>
        <begin position="940"/>
        <end position="963"/>
    </location>
</feature>
<dbReference type="Pfam" id="PF00628">
    <property type="entry name" value="PHD"/>
    <property type="match status" value="1"/>
</dbReference>
<dbReference type="Pfam" id="PF00643">
    <property type="entry name" value="zf-B_box"/>
    <property type="match status" value="1"/>
</dbReference>
<dbReference type="Gene3D" id="1.20.920.10">
    <property type="entry name" value="Bromodomain-like"/>
    <property type="match status" value="1"/>
</dbReference>
<protein>
    <submittedName>
        <fullName evidence="16">Transcription intermediary factor 1-alpha-like</fullName>
    </submittedName>
</protein>
<gene>
    <name evidence="16" type="primary">LOC115550948</name>
</gene>
<reference evidence="16" key="2">
    <citation type="submission" date="2025-09" db="UniProtKB">
        <authorList>
            <consortium name="Ensembl"/>
        </authorList>
    </citation>
    <scope>IDENTIFICATION</scope>
</reference>
<evidence type="ECO:0000256" key="1">
    <source>
        <dbReference type="ARBA" id="ARBA00004123"/>
    </source>
</evidence>
<dbReference type="SMART" id="SM00297">
    <property type="entry name" value="BROMO"/>
    <property type="match status" value="1"/>
</dbReference>
<keyword evidence="8" id="KW-0539">Nucleus</keyword>
<accession>A0A8C4YUM9</accession>
<dbReference type="InterPro" id="IPR001487">
    <property type="entry name" value="Bromodomain"/>
</dbReference>
<evidence type="ECO:0000256" key="11">
    <source>
        <dbReference type="SAM" id="MobiDB-lite"/>
    </source>
</evidence>
<dbReference type="InterPro" id="IPR003649">
    <property type="entry name" value="Bbox_C"/>
</dbReference>
<dbReference type="InterPro" id="IPR011011">
    <property type="entry name" value="Znf_FYVE_PHD"/>
</dbReference>
<feature type="region of interest" description="Disordered" evidence="11">
    <location>
        <begin position="796"/>
        <end position="820"/>
    </location>
</feature>
<keyword evidence="2" id="KW-0479">Metal-binding</keyword>
<keyword evidence="6" id="KW-0175">Coiled coil</keyword>
<dbReference type="SUPFAM" id="SSF57850">
    <property type="entry name" value="RING/U-box"/>
    <property type="match status" value="1"/>
</dbReference>
<evidence type="ECO:0000256" key="7">
    <source>
        <dbReference type="ARBA" id="ARBA00023117"/>
    </source>
</evidence>
<feature type="region of interest" description="Disordered" evidence="11">
    <location>
        <begin position="404"/>
        <end position="433"/>
    </location>
</feature>
<feature type="compositionally biased region" description="Polar residues" evidence="11">
    <location>
        <begin position="524"/>
        <end position="533"/>
    </location>
</feature>
<dbReference type="InterPro" id="IPR001841">
    <property type="entry name" value="Znf_RING"/>
</dbReference>
<reference evidence="16" key="1">
    <citation type="submission" date="2025-08" db="UniProtKB">
        <authorList>
            <consortium name="Ensembl"/>
        </authorList>
    </citation>
    <scope>IDENTIFICATION</scope>
</reference>
<dbReference type="InterPro" id="IPR036427">
    <property type="entry name" value="Bromodomain-like_sf"/>
</dbReference>
<dbReference type="InterPro" id="IPR001965">
    <property type="entry name" value="Znf_PHD"/>
</dbReference>
<organism evidence="16 17">
    <name type="scientific">Gadus morhua</name>
    <name type="common">Atlantic cod</name>
    <dbReference type="NCBI Taxonomy" id="8049"/>
    <lineage>
        <taxon>Eukaryota</taxon>
        <taxon>Metazoa</taxon>
        <taxon>Chordata</taxon>
        <taxon>Craniata</taxon>
        <taxon>Vertebrata</taxon>
        <taxon>Euteleostomi</taxon>
        <taxon>Actinopterygii</taxon>
        <taxon>Neopterygii</taxon>
        <taxon>Teleostei</taxon>
        <taxon>Neoteleostei</taxon>
        <taxon>Acanthomorphata</taxon>
        <taxon>Zeiogadaria</taxon>
        <taxon>Gadariae</taxon>
        <taxon>Gadiformes</taxon>
        <taxon>Gadoidei</taxon>
        <taxon>Gadidae</taxon>
        <taxon>Gadus</taxon>
    </lineage>
</organism>
<feature type="domain" description="PHD-type" evidence="13">
    <location>
        <begin position="749"/>
        <end position="796"/>
    </location>
</feature>
<dbReference type="OMA" id="CYQSTAE"/>
<evidence type="ECO:0000313" key="17">
    <source>
        <dbReference type="Proteomes" id="UP000694546"/>
    </source>
</evidence>
<dbReference type="Ensembl" id="ENSGMOT00000001082.2">
    <property type="protein sequence ID" value="ENSGMOP00000001045.2"/>
    <property type="gene ID" value="ENSGMOG00000000972.2"/>
</dbReference>
<dbReference type="GO" id="GO:0061630">
    <property type="term" value="F:ubiquitin protein ligase activity"/>
    <property type="evidence" value="ECO:0007669"/>
    <property type="project" value="UniProtKB-EC"/>
</dbReference>
<proteinExistence type="predicted"/>
<dbReference type="PROSITE" id="PS50016">
    <property type="entry name" value="ZF_PHD_2"/>
    <property type="match status" value="1"/>
</dbReference>
<dbReference type="GO" id="GO:0008270">
    <property type="term" value="F:zinc ion binding"/>
    <property type="evidence" value="ECO:0007669"/>
    <property type="project" value="UniProtKB-KW"/>
</dbReference>
<evidence type="ECO:0000313" key="16">
    <source>
        <dbReference type="Ensembl" id="ENSGMOP00000001045.2"/>
    </source>
</evidence>
<comment type="subcellular location">
    <subcellularLocation>
        <location evidence="1">Nucleus</location>
    </subcellularLocation>
</comment>
<dbReference type="InterPro" id="IPR017907">
    <property type="entry name" value="Znf_RING_CS"/>
</dbReference>
<feature type="compositionally biased region" description="Pro residues" evidence="11">
    <location>
        <begin position="488"/>
        <end position="499"/>
    </location>
</feature>
<evidence type="ECO:0000256" key="8">
    <source>
        <dbReference type="ARBA" id="ARBA00023242"/>
    </source>
</evidence>
<evidence type="ECO:0000256" key="4">
    <source>
        <dbReference type="ARBA" id="ARBA00022771"/>
    </source>
</evidence>
<keyword evidence="4 9" id="KW-0863">Zinc-finger</keyword>
<dbReference type="PROSITE" id="PS01359">
    <property type="entry name" value="ZF_PHD_1"/>
    <property type="match status" value="1"/>
</dbReference>
<dbReference type="SUPFAM" id="SSF47370">
    <property type="entry name" value="Bromodomain"/>
    <property type="match status" value="1"/>
</dbReference>
<feature type="region of interest" description="Disordered" evidence="11">
    <location>
        <begin position="1"/>
        <end position="28"/>
    </location>
</feature>
<feature type="compositionally biased region" description="Polar residues" evidence="11">
    <location>
        <begin position="712"/>
        <end position="721"/>
    </location>
</feature>
<dbReference type="SMART" id="SM00249">
    <property type="entry name" value="PHD"/>
    <property type="match status" value="1"/>
</dbReference>
<dbReference type="SUPFAM" id="SSF57845">
    <property type="entry name" value="B-box zinc-binding domain"/>
    <property type="match status" value="1"/>
</dbReference>
<dbReference type="PROSITE" id="PS50119">
    <property type="entry name" value="ZF_BBOX"/>
    <property type="match status" value="2"/>
</dbReference>
<dbReference type="SMART" id="SM00502">
    <property type="entry name" value="BBC"/>
    <property type="match status" value="1"/>
</dbReference>
<evidence type="ECO:0000256" key="3">
    <source>
        <dbReference type="ARBA" id="ARBA00022737"/>
    </source>
</evidence>
<keyword evidence="5" id="KW-0862">Zinc</keyword>
<dbReference type="AlphaFoldDB" id="A0A8C4YUM9"/>
<dbReference type="InterPro" id="IPR019787">
    <property type="entry name" value="Znf_PHD-finger"/>
</dbReference>
<evidence type="ECO:0000256" key="5">
    <source>
        <dbReference type="ARBA" id="ARBA00022833"/>
    </source>
</evidence>
<dbReference type="InterPro" id="IPR047058">
    <property type="entry name" value="TIF1b_Bbox2_Znf"/>
</dbReference>
<evidence type="ECO:0000259" key="15">
    <source>
        <dbReference type="PROSITE" id="PS50119"/>
    </source>
</evidence>
<evidence type="ECO:0000256" key="10">
    <source>
        <dbReference type="PROSITE-ProRule" id="PRU00035"/>
    </source>
</evidence>
<dbReference type="PANTHER" id="PTHR45915:SF4">
    <property type="entry name" value="TRANSCRIPTION INTERMEDIARY FACTOR 1-ALPHA"/>
    <property type="match status" value="1"/>
</dbReference>
<name>A0A8C4YUM9_GADMO</name>
<evidence type="ECO:0000256" key="9">
    <source>
        <dbReference type="PROSITE-ProRule" id="PRU00024"/>
    </source>
</evidence>
<dbReference type="PROSITE" id="PS50089">
    <property type="entry name" value="ZF_RING_2"/>
    <property type="match status" value="1"/>
</dbReference>
<dbReference type="RefSeq" id="XP_030222217.1">
    <property type="nucleotide sequence ID" value="XM_030366357.1"/>
</dbReference>
<dbReference type="Pfam" id="PF00439">
    <property type="entry name" value="Bromodomain"/>
    <property type="match status" value="1"/>
</dbReference>
<dbReference type="SUPFAM" id="SSF57903">
    <property type="entry name" value="FYVE/PHD zinc finger"/>
    <property type="match status" value="1"/>
</dbReference>
<keyword evidence="3" id="KW-0677">Repeat</keyword>
<dbReference type="GeneTree" id="ENSGT00940000156361"/>
<dbReference type="GeneID" id="115550948"/>
<feature type="compositionally biased region" description="Pro residues" evidence="11">
    <location>
        <begin position="460"/>
        <end position="473"/>
    </location>
</feature>
<keyword evidence="7 10" id="KW-0103">Bromodomain</keyword>